<feature type="transmembrane region" description="Helical" evidence="12">
    <location>
        <begin position="53"/>
        <end position="73"/>
    </location>
</feature>
<dbReference type="GO" id="GO:0005886">
    <property type="term" value="C:plasma membrane"/>
    <property type="evidence" value="ECO:0007669"/>
    <property type="project" value="UniProtKB-SubCell"/>
</dbReference>
<feature type="transmembrane region" description="Helical" evidence="12">
    <location>
        <begin position="193"/>
        <end position="219"/>
    </location>
</feature>
<protein>
    <recommendedName>
        <fullName evidence="15">Sodium-dependent multivitamin transporter</fullName>
    </recommendedName>
</protein>
<evidence type="ECO:0000313" key="14">
    <source>
        <dbReference type="Proteomes" id="UP001487740"/>
    </source>
</evidence>
<keyword evidence="3" id="KW-0813">Transport</keyword>
<dbReference type="InterPro" id="IPR051163">
    <property type="entry name" value="Sodium:Solute_Symporter_SSF"/>
</dbReference>
<evidence type="ECO:0000256" key="8">
    <source>
        <dbReference type="ARBA" id="ARBA00023065"/>
    </source>
</evidence>
<proteinExistence type="inferred from homology"/>
<feature type="transmembrane region" description="Helical" evidence="12">
    <location>
        <begin position="321"/>
        <end position="344"/>
    </location>
</feature>
<feature type="transmembrane region" description="Helical" evidence="12">
    <location>
        <begin position="550"/>
        <end position="571"/>
    </location>
</feature>
<evidence type="ECO:0000256" key="4">
    <source>
        <dbReference type="ARBA" id="ARBA00022475"/>
    </source>
</evidence>
<feature type="transmembrane region" description="Helical" evidence="12">
    <location>
        <begin position="239"/>
        <end position="257"/>
    </location>
</feature>
<evidence type="ECO:0000256" key="5">
    <source>
        <dbReference type="ARBA" id="ARBA00022692"/>
    </source>
</evidence>
<feature type="transmembrane region" description="Helical" evidence="12">
    <location>
        <begin position="128"/>
        <end position="153"/>
    </location>
</feature>
<organism evidence="13 14">
    <name type="scientific">Scylla paramamosain</name>
    <name type="common">Mud crab</name>
    <dbReference type="NCBI Taxonomy" id="85552"/>
    <lineage>
        <taxon>Eukaryota</taxon>
        <taxon>Metazoa</taxon>
        <taxon>Ecdysozoa</taxon>
        <taxon>Arthropoda</taxon>
        <taxon>Crustacea</taxon>
        <taxon>Multicrustacea</taxon>
        <taxon>Malacostraca</taxon>
        <taxon>Eumalacostraca</taxon>
        <taxon>Eucarida</taxon>
        <taxon>Decapoda</taxon>
        <taxon>Pleocyemata</taxon>
        <taxon>Brachyura</taxon>
        <taxon>Eubrachyura</taxon>
        <taxon>Portunoidea</taxon>
        <taxon>Portunidae</taxon>
        <taxon>Portuninae</taxon>
        <taxon>Scylla</taxon>
    </lineage>
</organism>
<keyword evidence="5 12" id="KW-0812">Transmembrane</keyword>
<accession>A0AAW0UGM7</accession>
<comment type="similarity">
    <text evidence="2 11">Belongs to the sodium:solute symporter (SSF) (TC 2.A.21) family.</text>
</comment>
<reference evidence="13 14" key="1">
    <citation type="submission" date="2023-03" db="EMBL/GenBank/DDBJ databases">
        <title>High-quality genome of Scylla paramamosain provides insights in environmental adaptation.</title>
        <authorList>
            <person name="Zhang L."/>
        </authorList>
    </citation>
    <scope>NUCLEOTIDE SEQUENCE [LARGE SCALE GENOMIC DNA]</scope>
    <source>
        <strain evidence="13">LZ_2023a</strain>
        <tissue evidence="13">Muscle</tissue>
    </source>
</reference>
<dbReference type="GO" id="GO:0006814">
    <property type="term" value="P:sodium ion transport"/>
    <property type="evidence" value="ECO:0007669"/>
    <property type="project" value="UniProtKB-KW"/>
</dbReference>
<gene>
    <name evidence="13" type="ORF">O3P69_003918</name>
</gene>
<dbReference type="InterPro" id="IPR001734">
    <property type="entry name" value="Na/solute_symporter"/>
</dbReference>
<feature type="transmembrane region" description="Helical" evidence="12">
    <location>
        <begin position="159"/>
        <end position="181"/>
    </location>
</feature>
<dbReference type="EMBL" id="JARAKH010000012">
    <property type="protein sequence ID" value="KAK8398358.1"/>
    <property type="molecule type" value="Genomic_DNA"/>
</dbReference>
<evidence type="ECO:0000256" key="6">
    <source>
        <dbReference type="ARBA" id="ARBA00022989"/>
    </source>
</evidence>
<keyword evidence="9 12" id="KW-0472">Membrane</keyword>
<name>A0AAW0UGM7_SCYPA</name>
<dbReference type="PANTHER" id="PTHR42985:SF40">
    <property type="entry name" value="LD47995P-RELATED"/>
    <property type="match status" value="1"/>
</dbReference>
<feature type="transmembrane region" description="Helical" evidence="12">
    <location>
        <begin position="443"/>
        <end position="460"/>
    </location>
</feature>
<comment type="caution">
    <text evidence="13">The sequence shown here is derived from an EMBL/GenBank/DDBJ whole genome shotgun (WGS) entry which is preliminary data.</text>
</comment>
<evidence type="ECO:0000256" key="7">
    <source>
        <dbReference type="ARBA" id="ARBA00023053"/>
    </source>
</evidence>
<evidence type="ECO:0000256" key="10">
    <source>
        <dbReference type="ARBA" id="ARBA00023201"/>
    </source>
</evidence>
<dbReference type="Gene3D" id="1.20.1730.10">
    <property type="entry name" value="Sodium/glucose cotransporter"/>
    <property type="match status" value="1"/>
</dbReference>
<dbReference type="GO" id="GO:0015293">
    <property type="term" value="F:symporter activity"/>
    <property type="evidence" value="ECO:0007669"/>
    <property type="project" value="TreeGrafter"/>
</dbReference>
<evidence type="ECO:0000256" key="3">
    <source>
        <dbReference type="ARBA" id="ARBA00022448"/>
    </source>
</evidence>
<feature type="transmembrane region" description="Helical" evidence="12">
    <location>
        <begin position="414"/>
        <end position="436"/>
    </location>
</feature>
<dbReference type="Pfam" id="PF00474">
    <property type="entry name" value="SSF"/>
    <property type="match status" value="1"/>
</dbReference>
<keyword evidence="10" id="KW-0739">Sodium transport</keyword>
<dbReference type="InterPro" id="IPR038377">
    <property type="entry name" value="Na/Glc_symporter_sf"/>
</dbReference>
<dbReference type="Proteomes" id="UP001487740">
    <property type="component" value="Unassembled WGS sequence"/>
</dbReference>
<keyword evidence="14" id="KW-1185">Reference proteome</keyword>
<evidence type="ECO:0008006" key="15">
    <source>
        <dbReference type="Google" id="ProtNLM"/>
    </source>
</evidence>
<sequence>MQQIMESYFGLTDYVIFALVLGVSSAIGLYYRFTGGKQKTFKEYMMADNNMSVLPVAFSLMASFMSAITILGVSKENYTFGTQFVVINFSYLISTPIVCYLYLPVFFRLQNTSVYEYLERRFGQLTRICASLAFSLQMTLYMGIVLYAPALALSAVTGIQLSVSIMAVGVVCTFYSALGGIKAVLITDVFQSLLMFAAIFAVITRGVMDFSVAEIFKIANEGERLEFFNISPDPRERHTLWSLGIGGCFTYCSLYGVNQAQVQRLLTIKDLHRAQASLWIQWPILTVLSLSTSFAGLVVYAQYHNCDPMKSGRIANSDQLLPLYVVETMGMVPGLSGLFVSGIFSGSLSTVSSALNSLAAVTYQDYILPCIPPHSGFREKYATRISKILACVYGLICIMMSFLIPLVGTGVLQASLTIFGAVGGPLLALFTLGMLCRCANQKGAMVGLIFGLIITLWIGFGQPKPVPPFKPVSVEGCPASNASLNIENIQMTRNSSYKGDEFYFDGLSNISLTLPLEDKEGVSATIPLEFNSTLHEESTPFLHNLYAVSYMWVAAIGFLVTMLVGVLVSVATGGNTVLERELFSSWVHIEGTAASGTENLFTEKSDHTIAGDIISVSCDKLTSDEREMSHL</sequence>
<keyword evidence="8" id="KW-0406">Ion transport</keyword>
<keyword evidence="6 12" id="KW-1133">Transmembrane helix</keyword>
<evidence type="ECO:0000256" key="9">
    <source>
        <dbReference type="ARBA" id="ARBA00023136"/>
    </source>
</evidence>
<dbReference type="PROSITE" id="PS50283">
    <property type="entry name" value="NA_SOLUT_SYMP_3"/>
    <property type="match status" value="1"/>
</dbReference>
<feature type="transmembrane region" description="Helical" evidence="12">
    <location>
        <begin position="85"/>
        <end position="107"/>
    </location>
</feature>
<dbReference type="CDD" id="cd11492">
    <property type="entry name" value="SLC5sbd_NIS-SMVT"/>
    <property type="match status" value="1"/>
</dbReference>
<comment type="subcellular location">
    <subcellularLocation>
        <location evidence="1">Cell membrane</location>
        <topology evidence="1">Multi-pass membrane protein</topology>
    </subcellularLocation>
</comment>
<feature type="transmembrane region" description="Helical" evidence="12">
    <location>
        <begin position="388"/>
        <end position="408"/>
    </location>
</feature>
<feature type="transmembrane region" description="Helical" evidence="12">
    <location>
        <begin position="14"/>
        <end position="33"/>
    </location>
</feature>
<keyword evidence="7" id="KW-0915">Sodium</keyword>
<dbReference type="PANTHER" id="PTHR42985">
    <property type="entry name" value="SODIUM-COUPLED MONOCARBOXYLATE TRANSPORTER"/>
    <property type="match status" value="1"/>
</dbReference>
<keyword evidence="4" id="KW-1003">Cell membrane</keyword>
<dbReference type="NCBIfam" id="TIGR00813">
    <property type="entry name" value="sss"/>
    <property type="match status" value="1"/>
</dbReference>
<evidence type="ECO:0000256" key="2">
    <source>
        <dbReference type="ARBA" id="ARBA00006434"/>
    </source>
</evidence>
<evidence type="ECO:0000256" key="1">
    <source>
        <dbReference type="ARBA" id="ARBA00004651"/>
    </source>
</evidence>
<evidence type="ECO:0000313" key="13">
    <source>
        <dbReference type="EMBL" id="KAK8398358.1"/>
    </source>
</evidence>
<feature type="transmembrane region" description="Helical" evidence="12">
    <location>
        <begin position="278"/>
        <end position="301"/>
    </location>
</feature>
<evidence type="ECO:0000256" key="12">
    <source>
        <dbReference type="SAM" id="Phobius"/>
    </source>
</evidence>
<dbReference type="AlphaFoldDB" id="A0AAW0UGM7"/>
<evidence type="ECO:0000256" key="11">
    <source>
        <dbReference type="RuleBase" id="RU362091"/>
    </source>
</evidence>